<name>A0A7C1JQH4_9CHLR</name>
<keyword evidence="12 14" id="KW-0472">Membrane</keyword>
<evidence type="ECO:0000256" key="13">
    <source>
        <dbReference type="ARBA" id="ARBA00061570"/>
    </source>
</evidence>
<evidence type="ECO:0000256" key="15">
    <source>
        <dbReference type="RuleBase" id="RU003651"/>
    </source>
</evidence>
<dbReference type="SUPFAM" id="SSF140990">
    <property type="entry name" value="FtsH protease domain-like"/>
    <property type="match status" value="1"/>
</dbReference>
<dbReference type="PANTHER" id="PTHR23076">
    <property type="entry name" value="METALLOPROTEASE M41 FTSH"/>
    <property type="match status" value="1"/>
</dbReference>
<comment type="subunit">
    <text evidence="14">Homohexamer.</text>
</comment>
<dbReference type="CDD" id="cd19501">
    <property type="entry name" value="RecA-like_FtsH"/>
    <property type="match status" value="1"/>
</dbReference>
<comment type="similarity">
    <text evidence="2 14">In the C-terminal section; belongs to the peptidase M41 family.</text>
</comment>
<evidence type="ECO:0000256" key="11">
    <source>
        <dbReference type="ARBA" id="ARBA00023049"/>
    </source>
</evidence>
<keyword evidence="10 14" id="KW-1133">Transmembrane helix</keyword>
<comment type="function">
    <text evidence="14">Acts as a processive, ATP-dependent zinc metallopeptidase for both cytoplasmic and membrane proteins. Plays a role in the quality control of integral membrane proteins.</text>
</comment>
<dbReference type="EC" id="3.4.24.-" evidence="14"/>
<comment type="subcellular location">
    <subcellularLocation>
        <location evidence="14">Cell membrane</location>
        <topology evidence="14">Multi-pass membrane protein</topology>
        <orientation evidence="14">Cytoplasmic side</orientation>
    </subcellularLocation>
    <subcellularLocation>
        <location evidence="1">Membrane</location>
    </subcellularLocation>
</comment>
<dbReference type="SMART" id="SM00382">
    <property type="entry name" value="AAA"/>
    <property type="match status" value="1"/>
</dbReference>
<dbReference type="InterPro" id="IPR003593">
    <property type="entry name" value="AAA+_ATPase"/>
</dbReference>
<evidence type="ECO:0000256" key="3">
    <source>
        <dbReference type="ARBA" id="ARBA00022670"/>
    </source>
</evidence>
<evidence type="ECO:0000256" key="7">
    <source>
        <dbReference type="ARBA" id="ARBA00022801"/>
    </source>
</evidence>
<dbReference type="FunFam" id="3.40.50.300:FF:000001">
    <property type="entry name" value="ATP-dependent zinc metalloprotease FtsH"/>
    <property type="match status" value="1"/>
</dbReference>
<dbReference type="GO" id="GO:0005886">
    <property type="term" value="C:plasma membrane"/>
    <property type="evidence" value="ECO:0007669"/>
    <property type="project" value="UniProtKB-SubCell"/>
</dbReference>
<comment type="cofactor">
    <cofactor evidence="14">
        <name>Zn(2+)</name>
        <dbReference type="ChEBI" id="CHEBI:29105"/>
    </cofactor>
    <text evidence="14">Binds 1 zinc ion per subunit.</text>
</comment>
<sequence>MNPKQLRNGVIYLLLILALAAFLYSSLARRSSTPIGDATIARVATLVRNNDVRAIEINGDRILVITRNGEELQSRIEQGVGLTKTLLNLGVTPEQLAVVEVSVAPPQFWDTWSGVLIAVLPLLLLGAFFFFILRQAQGAGNQAFSFGKSRARMFTGDRPTVTFKDVAGNEEAKQELQEVVEFLKEPQKFAALGARIPKGVLLVGPPGTGKTLMAKAISGEAGVPFFSISGSEFVEMFVGVGASRVRDLFEQAKKNSPCIIFIDEIDAVGRHRGAGLGGSHDEREQTLNQILVEMDGFDTDTNIIIIAATNRPDILDPALLRPGRFDRRVTMDAPDMRGRRAILDVHVRGKPLAADVDLDVIAKQTPGFAGADLENLVNEAAILAARRNRRSIGNEEFQEAIERVIAGPERRSRLITPKEKEIVAYHEAGHAVAMHVLPNHDPVHKVTIVPRGMAGGYTMSLPEEESNLMTRARFRDQLVALLGGRVAEKIRFGDVTTGAANDLERVTALARAMVTQWGMSERLGPIRYGEREEMMFLNRAFSEHRNYSDKVAQAIDEEVKRLVDEAHERCHQLLLEHWEALERVAKRLLEVETLNATEFQALMRGETPVEDSSVTLRGQESPAGASKTTGPVRGDDKRADSGLDLGGRVPQPV</sequence>
<keyword evidence="11 14" id="KW-0482">Metalloprotease</keyword>
<feature type="domain" description="AAA+ ATPase" evidence="17">
    <location>
        <begin position="196"/>
        <end position="335"/>
    </location>
</feature>
<dbReference type="InterPro" id="IPR041569">
    <property type="entry name" value="AAA_lid_3"/>
</dbReference>
<comment type="caution">
    <text evidence="14">Lacks conserved residue(s) required for the propagation of feature annotation.</text>
</comment>
<feature type="binding site" evidence="14">
    <location>
        <position position="502"/>
    </location>
    <ligand>
        <name>Zn(2+)</name>
        <dbReference type="ChEBI" id="CHEBI:29105"/>
        <note>catalytic</note>
    </ligand>
</feature>
<evidence type="ECO:0000256" key="16">
    <source>
        <dbReference type="SAM" id="MobiDB-lite"/>
    </source>
</evidence>
<comment type="similarity">
    <text evidence="15">Belongs to the AAA ATPase family.</text>
</comment>
<dbReference type="InterPro" id="IPR027417">
    <property type="entry name" value="P-loop_NTPase"/>
</dbReference>
<dbReference type="Pfam" id="PF01434">
    <property type="entry name" value="Peptidase_M41"/>
    <property type="match status" value="1"/>
</dbReference>
<dbReference type="GO" id="GO:0030163">
    <property type="term" value="P:protein catabolic process"/>
    <property type="evidence" value="ECO:0007669"/>
    <property type="project" value="UniProtKB-UniRule"/>
</dbReference>
<keyword evidence="7 14" id="KW-0378">Hydrolase</keyword>
<keyword evidence="9 14" id="KW-0067">ATP-binding</keyword>
<feature type="binding site" evidence="14">
    <location>
        <begin position="204"/>
        <end position="211"/>
    </location>
    <ligand>
        <name>ATP</name>
        <dbReference type="ChEBI" id="CHEBI:30616"/>
    </ligand>
</feature>
<dbReference type="GO" id="GO:0016887">
    <property type="term" value="F:ATP hydrolysis activity"/>
    <property type="evidence" value="ECO:0007669"/>
    <property type="project" value="UniProtKB-UniRule"/>
</dbReference>
<keyword evidence="4 14" id="KW-0812">Transmembrane</keyword>
<proteinExistence type="inferred from homology"/>
<dbReference type="GO" id="GO:0008270">
    <property type="term" value="F:zinc ion binding"/>
    <property type="evidence" value="ECO:0007669"/>
    <property type="project" value="UniProtKB-UniRule"/>
</dbReference>
<dbReference type="InterPro" id="IPR003959">
    <property type="entry name" value="ATPase_AAA_core"/>
</dbReference>
<evidence type="ECO:0000256" key="2">
    <source>
        <dbReference type="ARBA" id="ARBA00010044"/>
    </source>
</evidence>
<dbReference type="Gene3D" id="1.20.58.760">
    <property type="entry name" value="Peptidase M41"/>
    <property type="match status" value="1"/>
</dbReference>
<dbReference type="Gene3D" id="1.10.8.60">
    <property type="match status" value="1"/>
</dbReference>
<dbReference type="GO" id="GO:0004176">
    <property type="term" value="F:ATP-dependent peptidase activity"/>
    <property type="evidence" value="ECO:0007669"/>
    <property type="project" value="InterPro"/>
</dbReference>
<dbReference type="InterPro" id="IPR003960">
    <property type="entry name" value="ATPase_AAA_CS"/>
</dbReference>
<evidence type="ECO:0000256" key="1">
    <source>
        <dbReference type="ARBA" id="ARBA00004370"/>
    </source>
</evidence>
<feature type="active site" evidence="14">
    <location>
        <position position="427"/>
    </location>
</feature>
<evidence type="ECO:0000256" key="5">
    <source>
        <dbReference type="ARBA" id="ARBA00022723"/>
    </source>
</evidence>
<keyword evidence="5 14" id="KW-0479">Metal-binding</keyword>
<keyword evidence="3 14" id="KW-0645">Protease</keyword>
<evidence type="ECO:0000256" key="14">
    <source>
        <dbReference type="HAMAP-Rule" id="MF_01458"/>
    </source>
</evidence>
<reference evidence="18" key="1">
    <citation type="journal article" date="2020" name="mSystems">
        <title>Genome- and Community-Level Interaction Insights into Carbon Utilization and Element Cycling Functions of Hydrothermarchaeota in Hydrothermal Sediment.</title>
        <authorList>
            <person name="Zhou Z."/>
            <person name="Liu Y."/>
            <person name="Xu W."/>
            <person name="Pan J."/>
            <person name="Luo Z.H."/>
            <person name="Li M."/>
        </authorList>
    </citation>
    <scope>NUCLEOTIDE SEQUENCE [LARGE SCALE GENOMIC DNA]</scope>
    <source>
        <strain evidence="18">SpSt-289</strain>
    </source>
</reference>
<evidence type="ECO:0000313" key="18">
    <source>
        <dbReference type="EMBL" id="HDX32105.1"/>
    </source>
</evidence>
<feature type="binding site" evidence="14">
    <location>
        <position position="430"/>
    </location>
    <ligand>
        <name>Zn(2+)</name>
        <dbReference type="ChEBI" id="CHEBI:29105"/>
        <note>catalytic</note>
    </ligand>
</feature>
<dbReference type="FunFam" id="1.10.8.60:FF:000001">
    <property type="entry name" value="ATP-dependent zinc metalloprotease FtsH"/>
    <property type="match status" value="1"/>
</dbReference>
<evidence type="ECO:0000256" key="9">
    <source>
        <dbReference type="ARBA" id="ARBA00022840"/>
    </source>
</evidence>
<dbReference type="HAMAP" id="MF_01458">
    <property type="entry name" value="FtsH"/>
    <property type="match status" value="1"/>
</dbReference>
<dbReference type="Pfam" id="PF17862">
    <property type="entry name" value="AAA_lid_3"/>
    <property type="match status" value="1"/>
</dbReference>
<comment type="caution">
    <text evidence="18">The sequence shown here is derived from an EMBL/GenBank/DDBJ whole genome shotgun (WGS) entry which is preliminary data.</text>
</comment>
<gene>
    <name evidence="18" type="primary">hflB</name>
    <name evidence="14" type="synonym">ftsH</name>
    <name evidence="18" type="ORF">ENQ20_11540</name>
</gene>
<dbReference type="InterPro" id="IPR037219">
    <property type="entry name" value="Peptidase_M41-like"/>
</dbReference>
<keyword evidence="14" id="KW-1003">Cell membrane</keyword>
<dbReference type="GO" id="GO:0005524">
    <property type="term" value="F:ATP binding"/>
    <property type="evidence" value="ECO:0007669"/>
    <property type="project" value="UniProtKB-UniRule"/>
</dbReference>
<evidence type="ECO:0000256" key="6">
    <source>
        <dbReference type="ARBA" id="ARBA00022741"/>
    </source>
</evidence>
<dbReference type="InterPro" id="IPR000642">
    <property type="entry name" value="Peptidase_M41"/>
</dbReference>
<dbReference type="GO" id="GO:0006508">
    <property type="term" value="P:proteolysis"/>
    <property type="evidence" value="ECO:0007669"/>
    <property type="project" value="UniProtKB-KW"/>
</dbReference>
<dbReference type="InterPro" id="IPR005936">
    <property type="entry name" value="FtsH"/>
</dbReference>
<evidence type="ECO:0000259" key="17">
    <source>
        <dbReference type="SMART" id="SM00382"/>
    </source>
</evidence>
<organism evidence="18">
    <name type="scientific">Caldilinea aerophila</name>
    <dbReference type="NCBI Taxonomy" id="133453"/>
    <lineage>
        <taxon>Bacteria</taxon>
        <taxon>Bacillati</taxon>
        <taxon>Chloroflexota</taxon>
        <taxon>Caldilineae</taxon>
        <taxon>Caldilineales</taxon>
        <taxon>Caldilineaceae</taxon>
        <taxon>Caldilinea</taxon>
    </lineage>
</organism>
<dbReference type="Pfam" id="PF00004">
    <property type="entry name" value="AAA"/>
    <property type="match status" value="1"/>
</dbReference>
<accession>A0A7C1JQH4</accession>
<dbReference type="PANTHER" id="PTHR23076:SF97">
    <property type="entry name" value="ATP-DEPENDENT ZINC METALLOPROTEASE YME1L1"/>
    <property type="match status" value="1"/>
</dbReference>
<dbReference type="EMBL" id="DSMG01000116">
    <property type="protein sequence ID" value="HDX32105.1"/>
    <property type="molecule type" value="Genomic_DNA"/>
</dbReference>
<dbReference type="PROSITE" id="PS00674">
    <property type="entry name" value="AAA"/>
    <property type="match status" value="1"/>
</dbReference>
<dbReference type="Gene3D" id="3.40.50.300">
    <property type="entry name" value="P-loop containing nucleotide triphosphate hydrolases"/>
    <property type="match status" value="1"/>
</dbReference>
<protein>
    <recommendedName>
        <fullName evidence="14">ATP-dependent zinc metalloprotease FtsH</fullName>
        <ecNumber evidence="14">3.4.24.-</ecNumber>
    </recommendedName>
</protein>
<feature type="binding site" evidence="14">
    <location>
        <position position="426"/>
    </location>
    <ligand>
        <name>Zn(2+)</name>
        <dbReference type="ChEBI" id="CHEBI:29105"/>
        <note>catalytic</note>
    </ligand>
</feature>
<evidence type="ECO:0000256" key="4">
    <source>
        <dbReference type="ARBA" id="ARBA00022692"/>
    </source>
</evidence>
<feature type="region of interest" description="Disordered" evidence="16">
    <location>
        <begin position="605"/>
        <end position="653"/>
    </location>
</feature>
<dbReference type="SUPFAM" id="SSF52540">
    <property type="entry name" value="P-loop containing nucleoside triphosphate hydrolases"/>
    <property type="match status" value="1"/>
</dbReference>
<evidence type="ECO:0000256" key="8">
    <source>
        <dbReference type="ARBA" id="ARBA00022833"/>
    </source>
</evidence>
<dbReference type="AlphaFoldDB" id="A0A7C1JQH4"/>
<feature type="transmembrane region" description="Helical" evidence="14">
    <location>
        <begin position="112"/>
        <end position="133"/>
    </location>
</feature>
<keyword evidence="6 14" id="KW-0547">Nucleotide-binding</keyword>
<dbReference type="GO" id="GO:0004222">
    <property type="term" value="F:metalloendopeptidase activity"/>
    <property type="evidence" value="ECO:0007669"/>
    <property type="project" value="InterPro"/>
</dbReference>
<keyword evidence="8 14" id="KW-0862">Zinc</keyword>
<comment type="similarity">
    <text evidence="13 14">In the central section; belongs to the AAA ATPase family.</text>
</comment>
<evidence type="ECO:0000256" key="10">
    <source>
        <dbReference type="ARBA" id="ARBA00022989"/>
    </source>
</evidence>
<dbReference type="FunFam" id="1.20.58.760:FF:000001">
    <property type="entry name" value="ATP-dependent zinc metalloprotease FtsH"/>
    <property type="match status" value="1"/>
</dbReference>
<evidence type="ECO:0000256" key="12">
    <source>
        <dbReference type="ARBA" id="ARBA00023136"/>
    </source>
</evidence>
<dbReference type="NCBIfam" id="TIGR01241">
    <property type="entry name" value="FtsH_fam"/>
    <property type="match status" value="1"/>
</dbReference>